<evidence type="ECO:0000313" key="2">
    <source>
        <dbReference type="EMBL" id="WXB14436.1"/>
    </source>
</evidence>
<evidence type="ECO:0000256" key="1">
    <source>
        <dbReference type="SAM" id="MobiDB-lite"/>
    </source>
</evidence>
<accession>A0ABZ2LU43</accession>
<sequence>MDLFRQDRLAGTLLGAAVNDASGVAAAHAGLVANALSRARLHDGGDGAGADQVASTFRRALIGWALRHPWAADADTLHACGCIALGLRRTGTSAPTSGAAMRAAIIGAAFPFDVNRRCAVGHAVAEVTHTDPRSIDAALFVAEVAAGCVLSPANGDREALADRARGMVRAPELVVALHYALELVEKKVTMGLAARELGVSNDATSAVPLAAFAFVRYGDTPRTAMEQLDTVVGVHARAPRAILGSWMGTLLGGACLPWNQVARLRDGHFGPTHLRTLAADLSEHVPAALLVQELAGSDPPVPGSSAPVSSSSAPAPSSSAPSARRPLPGLARTTSRILPAGDALLAGGASHKAAKH</sequence>
<dbReference type="InterPro" id="IPR036705">
    <property type="entry name" value="Ribosyl_crysJ1_sf"/>
</dbReference>
<reference evidence="2 3" key="1">
    <citation type="submission" date="2021-12" db="EMBL/GenBank/DDBJ databases">
        <title>Discovery of the Pendulisporaceae a myxobacterial family with distinct sporulation behavior and unique specialized metabolism.</title>
        <authorList>
            <person name="Garcia R."/>
            <person name="Popoff A."/>
            <person name="Bader C.D."/>
            <person name="Loehr J."/>
            <person name="Walesch S."/>
            <person name="Walt C."/>
            <person name="Boldt J."/>
            <person name="Bunk B."/>
            <person name="Haeckl F.J.F.P.J."/>
            <person name="Gunesch A.P."/>
            <person name="Birkelbach J."/>
            <person name="Nuebel U."/>
            <person name="Pietschmann T."/>
            <person name="Bach T."/>
            <person name="Mueller R."/>
        </authorList>
    </citation>
    <scope>NUCLEOTIDE SEQUENCE [LARGE SCALE GENOMIC DNA]</scope>
    <source>
        <strain evidence="2 3">MSr11954</strain>
    </source>
</reference>
<organism evidence="2 3">
    <name type="scientific">Pendulispora albinea</name>
    <dbReference type="NCBI Taxonomy" id="2741071"/>
    <lineage>
        <taxon>Bacteria</taxon>
        <taxon>Pseudomonadati</taxon>
        <taxon>Myxococcota</taxon>
        <taxon>Myxococcia</taxon>
        <taxon>Myxococcales</taxon>
        <taxon>Sorangiineae</taxon>
        <taxon>Pendulisporaceae</taxon>
        <taxon>Pendulispora</taxon>
    </lineage>
</organism>
<name>A0ABZ2LU43_9BACT</name>
<dbReference type="Proteomes" id="UP001370348">
    <property type="component" value="Chromosome"/>
</dbReference>
<feature type="compositionally biased region" description="Low complexity" evidence="1">
    <location>
        <begin position="296"/>
        <end position="323"/>
    </location>
</feature>
<dbReference type="SUPFAM" id="SSF101478">
    <property type="entry name" value="ADP-ribosylglycohydrolase"/>
    <property type="match status" value="1"/>
</dbReference>
<dbReference type="Pfam" id="PF03747">
    <property type="entry name" value="ADP_ribosyl_GH"/>
    <property type="match status" value="1"/>
</dbReference>
<dbReference type="EMBL" id="CP089984">
    <property type="protein sequence ID" value="WXB14436.1"/>
    <property type="molecule type" value="Genomic_DNA"/>
</dbReference>
<evidence type="ECO:0000313" key="3">
    <source>
        <dbReference type="Proteomes" id="UP001370348"/>
    </source>
</evidence>
<dbReference type="RefSeq" id="WP_394824056.1">
    <property type="nucleotide sequence ID" value="NZ_CP089984.1"/>
</dbReference>
<keyword evidence="3" id="KW-1185">Reference proteome</keyword>
<proteinExistence type="predicted"/>
<protein>
    <submittedName>
        <fullName evidence="2">ADP-ribosylglycohydrolase family protein</fullName>
    </submittedName>
</protein>
<feature type="region of interest" description="Disordered" evidence="1">
    <location>
        <begin position="296"/>
        <end position="333"/>
    </location>
</feature>
<dbReference type="Gene3D" id="1.10.4080.10">
    <property type="entry name" value="ADP-ribosylation/Crystallin J1"/>
    <property type="match status" value="1"/>
</dbReference>
<dbReference type="InterPro" id="IPR005502">
    <property type="entry name" value="Ribosyl_crysJ1"/>
</dbReference>
<gene>
    <name evidence="2" type="ORF">LZC94_42255</name>
</gene>